<keyword evidence="2" id="KW-0812">Transmembrane</keyword>
<name>A0A0W0EY25_MONRR</name>
<gene>
    <name evidence="3" type="ORF">WG66_18428</name>
</gene>
<proteinExistence type="predicted"/>
<sequence>MSPLLYEQGLHWIIQVQKCNNAPWSTWFDFQYQKSRLAHVLESLKVANDSSFSPVPLRFFHNQRTTNIMRFTTIIAAATVIATTALAAPSDLASTMSKSNHYGAPIPPWQPGCKPGWYYGDHPDLVVIVGLPWLKDGLICGLLELLPLCLHCPKPPHHPPPSDGWKQTFGDYDGAIQADDYLTFGLVDTVDDCKTMCLDVEECTFFNTYHDVNGKNGSPQLTCALFSKCHTEADAINKGGQSQPDGSINFIADSAGYCKPPSEGKQLRRAVQHSRRKGTRRPFVESTPSQTFSLTEKHANQRRQTTGPQTSLSLDPKVITSVSDTTSSSNFDSSLVSVNNFINFCATVNLPLTDGKQITTGSCNPAPMGQIGSIDRMPSVKFQFPTNGVIVKAESDLIVSLAVNNMNTGLFVNAQANYLGAPQQLSSQGMVNGHGAIVIERMNSLDQTAPLDPKVFAFYKGISEPASNGVWTVNVSNGLQEGFYRLSSAIQTANHHSILVPVLQHGAIDDVVYFTATNDGLPPRGSTLGSSVPLAQTGRASINTTDPSTDASIQNSTTLSQSVIATGFASDGQDPPERSKFPTVVDELPLIHVIAGQVGSLTSINNFINFCLLDGNTPLTNGRQLGSGSCSPTPLGVIPPQDTMPSHKFQAPKHGDSLPPNTPFLVKLNFRNMRQAMTDPNTCYLSAPQEIGFDGSIFGYSRIVIEALTAINQTSVTDPRKIAVSTALIETDENGILTTNITNGLPAGFYRLSSIALTANHYPVVLPVAQHGAVNDAIYFTVGDGGNGSTTANTIVAGPTGTNTGGPNPESQPKSSVNVGAAVGGALGGVALIALIVALLFFRRHRRKREAAMFIPQMAYQAQGNYPAYLQQPSYIPPPPLPPMQPGEVRPYYVGNGEGTFLSGSLPPGISAEKRSHGTSTTRTTSYTAESSSSRLRSPEDNSPVALHRTNTVTSLAPSYHTVAVPQR</sequence>
<keyword evidence="2" id="KW-0472">Membrane</keyword>
<dbReference type="EMBL" id="LATX01002457">
    <property type="protein sequence ID" value="KTB28984.1"/>
    <property type="molecule type" value="Genomic_DNA"/>
</dbReference>
<dbReference type="Proteomes" id="UP000054988">
    <property type="component" value="Unassembled WGS sequence"/>
</dbReference>
<keyword evidence="2" id="KW-1133">Transmembrane helix</keyword>
<dbReference type="PANTHER" id="PTHR34587">
    <property type="entry name" value="VWFA DOMAIN-CONTAINING PROTEIN"/>
    <property type="match status" value="1"/>
</dbReference>
<evidence type="ECO:0000256" key="2">
    <source>
        <dbReference type="SAM" id="Phobius"/>
    </source>
</evidence>
<dbReference type="AlphaFoldDB" id="A0A0W0EY25"/>
<feature type="compositionally biased region" description="Polar residues" evidence="1">
    <location>
        <begin position="302"/>
        <end position="313"/>
    </location>
</feature>
<evidence type="ECO:0000256" key="1">
    <source>
        <dbReference type="SAM" id="MobiDB-lite"/>
    </source>
</evidence>
<reference evidence="3 4" key="1">
    <citation type="submission" date="2015-12" db="EMBL/GenBank/DDBJ databases">
        <title>Draft genome sequence of Moniliophthora roreri, the causal agent of frosty pod rot of cacao.</title>
        <authorList>
            <person name="Aime M.C."/>
            <person name="Diaz-Valderrama J.R."/>
            <person name="Kijpornyongpan T."/>
            <person name="Phillips-Mora W."/>
        </authorList>
    </citation>
    <scope>NUCLEOTIDE SEQUENCE [LARGE SCALE GENOMIC DNA]</scope>
    <source>
        <strain evidence="3 4">MCA 2952</strain>
    </source>
</reference>
<dbReference type="PANTHER" id="PTHR34587:SF2">
    <property type="entry name" value="G-PROTEIN COUPLED RECEPTORS FAMILY 1 PROFILE DOMAIN-CONTAINING PROTEIN"/>
    <property type="match status" value="1"/>
</dbReference>
<dbReference type="InterPro" id="IPR053216">
    <property type="entry name" value="Appressorial_penetr-assoc"/>
</dbReference>
<feature type="compositionally biased region" description="Basic residues" evidence="1">
    <location>
        <begin position="267"/>
        <end position="280"/>
    </location>
</feature>
<feature type="transmembrane region" description="Helical" evidence="2">
    <location>
        <begin position="819"/>
        <end position="842"/>
    </location>
</feature>
<evidence type="ECO:0000313" key="4">
    <source>
        <dbReference type="Proteomes" id="UP000054988"/>
    </source>
</evidence>
<feature type="region of interest" description="Disordered" evidence="1">
    <location>
        <begin position="261"/>
        <end position="314"/>
    </location>
</feature>
<accession>A0A0W0EY25</accession>
<feature type="compositionally biased region" description="Low complexity" evidence="1">
    <location>
        <begin position="918"/>
        <end position="936"/>
    </location>
</feature>
<evidence type="ECO:0000313" key="3">
    <source>
        <dbReference type="EMBL" id="KTB28984.1"/>
    </source>
</evidence>
<organism evidence="3 4">
    <name type="scientific">Moniliophthora roreri</name>
    <name type="common">Frosty pod rot fungus</name>
    <name type="synonym">Monilia roreri</name>
    <dbReference type="NCBI Taxonomy" id="221103"/>
    <lineage>
        <taxon>Eukaryota</taxon>
        <taxon>Fungi</taxon>
        <taxon>Dikarya</taxon>
        <taxon>Basidiomycota</taxon>
        <taxon>Agaricomycotina</taxon>
        <taxon>Agaricomycetes</taxon>
        <taxon>Agaricomycetidae</taxon>
        <taxon>Agaricales</taxon>
        <taxon>Marasmiineae</taxon>
        <taxon>Marasmiaceae</taxon>
        <taxon>Moniliophthora</taxon>
    </lineage>
</organism>
<comment type="caution">
    <text evidence="3">The sequence shown here is derived from an EMBL/GenBank/DDBJ whole genome shotgun (WGS) entry which is preliminary data.</text>
</comment>
<feature type="region of interest" description="Disordered" evidence="1">
    <location>
        <begin position="904"/>
        <end position="948"/>
    </location>
</feature>
<protein>
    <submittedName>
        <fullName evidence="3">Uncharacterized protein</fullName>
    </submittedName>
</protein>
<dbReference type="eggNOG" id="ENOG502QU23">
    <property type="taxonomic scope" value="Eukaryota"/>
</dbReference>